<proteinExistence type="predicted"/>
<dbReference type="InterPro" id="IPR008551">
    <property type="entry name" value="TANGO2"/>
</dbReference>
<dbReference type="EMBL" id="SNTY01000058">
    <property type="protein sequence ID" value="TEU24743.1"/>
    <property type="molecule type" value="Genomic_DNA"/>
</dbReference>
<dbReference type="RefSeq" id="WP_134245096.1">
    <property type="nucleotide sequence ID" value="NZ_SNTY01000058.1"/>
</dbReference>
<evidence type="ECO:0000313" key="1">
    <source>
        <dbReference type="EMBL" id="TEU24743.1"/>
    </source>
</evidence>
<reference evidence="1 2" key="1">
    <citation type="submission" date="2019-03" db="EMBL/GenBank/DDBJ databases">
        <title>Alkanindiges illinoisensis: a potential pathogenic isolated from ascites of a gastric cancer patient with abdominal metastasis.</title>
        <authorList>
            <person name="Hu X."/>
            <person name="Yang B."/>
            <person name="Yan X."/>
            <person name="Lin L."/>
            <person name="Zhao H."/>
            <person name="Zhou F."/>
            <person name="Su B."/>
            <person name="Chen J."/>
            <person name="Rui Y."/>
            <person name="Wang Q."/>
            <person name="Zheng L."/>
        </authorList>
    </citation>
    <scope>NUCLEOTIDE SEQUENCE [LARGE SCALE GENOMIC DNA]</scope>
    <source>
        <strain evidence="1 2">NFYY 23406</strain>
    </source>
</reference>
<accession>A0A4Y7X9R8</accession>
<dbReference type="Pfam" id="PF05742">
    <property type="entry name" value="TANGO2"/>
    <property type="match status" value="1"/>
</dbReference>
<comment type="caution">
    <text evidence="1">The sequence shown here is derived from an EMBL/GenBank/DDBJ whole genome shotgun (WGS) entry which is preliminary data.</text>
</comment>
<dbReference type="STRING" id="1120977.GCA_000619845_01595"/>
<dbReference type="PANTHER" id="PTHR17985">
    <property type="entry name" value="SER/THR-RICH PROTEIN T10 IN DGCR REGION"/>
    <property type="match status" value="1"/>
</dbReference>
<dbReference type="OrthoDB" id="4380123at2"/>
<dbReference type="AlphaFoldDB" id="A0A4Y7X9R8"/>
<evidence type="ECO:0000313" key="2">
    <source>
        <dbReference type="Proteomes" id="UP000297834"/>
    </source>
</evidence>
<protein>
    <submittedName>
        <fullName evidence="1">NRDE family protein</fullName>
    </submittedName>
</protein>
<gene>
    <name evidence="1" type="ORF">E2B99_11635</name>
</gene>
<keyword evidence="2" id="KW-1185">Reference proteome</keyword>
<dbReference type="Proteomes" id="UP000297834">
    <property type="component" value="Unassembled WGS sequence"/>
</dbReference>
<name>A0A4Y7X9R8_9GAMM</name>
<dbReference type="PANTHER" id="PTHR17985:SF8">
    <property type="entry name" value="TRANSPORT AND GOLGI ORGANIZATION PROTEIN 2 HOMOLOG"/>
    <property type="match status" value="1"/>
</dbReference>
<sequence>MCITALAWQLLPDRPVFLMSNRDEFYARASAPLGEWIDSTIVAGQDCVSHGTWLGMTKQGKWAVLTNYREPQSAQAHDRSRGLLVTDYLNSDTSPMAFAQQLAAQHSYAGFNLIVGNLEQAVVLSNRGTPPTPLASGLYTLSNGLISEPWPKMERLRLRVTQEVLPLMLASKAGQPVPEDVVNTVWHILNDRIQAEDDALPNTGISPDWEKLLSSIFIQTPMYGTRVSSILTLDREGYEFLEKTHVPEQPEPVLIKTGYWNT</sequence>
<organism evidence="1 2">
    <name type="scientific">Alkanindiges illinoisensis</name>
    <dbReference type="NCBI Taxonomy" id="197183"/>
    <lineage>
        <taxon>Bacteria</taxon>
        <taxon>Pseudomonadati</taxon>
        <taxon>Pseudomonadota</taxon>
        <taxon>Gammaproteobacteria</taxon>
        <taxon>Moraxellales</taxon>
        <taxon>Moraxellaceae</taxon>
        <taxon>Alkanindiges</taxon>
    </lineage>
</organism>